<keyword evidence="12" id="KW-1185">Reference proteome</keyword>
<evidence type="ECO:0000256" key="4">
    <source>
        <dbReference type="ARBA" id="ARBA00022741"/>
    </source>
</evidence>
<keyword evidence="7 8" id="KW-0030">Aminoacyl-tRNA synthetase</keyword>
<evidence type="ECO:0000256" key="5">
    <source>
        <dbReference type="ARBA" id="ARBA00022840"/>
    </source>
</evidence>
<keyword evidence="3 8" id="KW-0436">Ligase</keyword>
<sequence>MSRNKAVSATGLNKQVVTRFAPSPTGFLHIGGARTALFNWLFARHHGGKFLLRIEDTDRARSTEEAVAAIFDGLEWLGLSGDEPAVFQFERSQRHAEVANQLLAAGYAYRCYATPEELAELREQQRAAKQPMRYDGRWRDRDSSEAPADAPFVIRLKAPREGETVIDDAVQGRVVVQNAELDDMILLRSDGTPTYMLAVVVDDNDMGVTHVIRGDDHLNNAFRQLGIIKAMGWKEPVYAHIPLIHGSDGAKLSKRHGALGVDAYRDEMGMLPEAVLNYLLRLGWGYGDEETISRERAIELFDIDGVGRSPSRFDIKKLENLNAFYLREADDQRLAELVLPRVAHRLGTTLGAEAQTLLAQAMPSLKPRAKTLNEIAEGAEFLFKSRPLDFDDKAMALLDDSARELLGKTADALDSVQSWTIEAIEEAIRRVAEEAGLGLGKVAQPLRAALTGRTVSPGIFDVLFLLGKDGSLERLADARQASPAVGN</sequence>
<feature type="domain" description="Glutamyl/glutaminyl-tRNA synthetase class Ib catalytic" evidence="9">
    <location>
        <begin position="15"/>
        <end position="319"/>
    </location>
</feature>
<evidence type="ECO:0000256" key="2">
    <source>
        <dbReference type="ARBA" id="ARBA00022490"/>
    </source>
</evidence>
<name>A0ABT0DVF6_9SPHN</name>
<gene>
    <name evidence="8 11" type="primary">gltX</name>
    <name evidence="11" type="ORF">MU848_05815</name>
</gene>
<dbReference type="RefSeq" id="WP_247230797.1">
    <property type="nucleotide sequence ID" value="NZ_JALKHS010000006.1"/>
</dbReference>
<comment type="subcellular location">
    <subcellularLocation>
        <location evidence="8">Cytoplasm</location>
    </subcellularLocation>
</comment>
<dbReference type="PRINTS" id="PR00987">
    <property type="entry name" value="TRNASYNTHGLU"/>
</dbReference>
<comment type="similarity">
    <text evidence="1 8">Belongs to the class-I aminoacyl-tRNA synthetase family. Glutamate--tRNA ligase type 1 subfamily.</text>
</comment>
<dbReference type="Pfam" id="PF19269">
    <property type="entry name" value="Anticodon_2"/>
    <property type="match status" value="1"/>
</dbReference>
<evidence type="ECO:0000259" key="9">
    <source>
        <dbReference type="Pfam" id="PF00749"/>
    </source>
</evidence>
<comment type="function">
    <text evidence="8">Catalyzes the attachment of glutamate to tRNA(Glu) in a two-step reaction: glutamate is first activated by ATP to form Glu-AMP and then transferred to the acceptor end of tRNA(Glu).</text>
</comment>
<comment type="caution">
    <text evidence="8">Lacks conserved residue(s) required for the propagation of feature annotation.</text>
</comment>
<comment type="subunit">
    <text evidence="8">Monomer.</text>
</comment>
<dbReference type="InterPro" id="IPR045462">
    <property type="entry name" value="aa-tRNA-synth_I_cd-bd"/>
</dbReference>
<feature type="short sequence motif" description="'HIGH' region" evidence="8">
    <location>
        <begin position="22"/>
        <end position="32"/>
    </location>
</feature>
<evidence type="ECO:0000259" key="10">
    <source>
        <dbReference type="Pfam" id="PF19269"/>
    </source>
</evidence>
<evidence type="ECO:0000313" key="12">
    <source>
        <dbReference type="Proteomes" id="UP001203512"/>
    </source>
</evidence>
<accession>A0ABT0DVF6</accession>
<dbReference type="SUPFAM" id="SSF52374">
    <property type="entry name" value="Nucleotidylyl transferase"/>
    <property type="match status" value="1"/>
</dbReference>
<dbReference type="Gene3D" id="1.10.10.350">
    <property type="match status" value="1"/>
</dbReference>
<dbReference type="Pfam" id="PF00749">
    <property type="entry name" value="tRNA-synt_1c"/>
    <property type="match status" value="1"/>
</dbReference>
<dbReference type="InterPro" id="IPR049940">
    <property type="entry name" value="GluQ/Sye"/>
</dbReference>
<dbReference type="InterPro" id="IPR000924">
    <property type="entry name" value="Glu/Gln-tRNA-synth"/>
</dbReference>
<evidence type="ECO:0000256" key="6">
    <source>
        <dbReference type="ARBA" id="ARBA00022917"/>
    </source>
</evidence>
<feature type="domain" description="Aminoacyl-tRNA synthetase class I anticodon-binding" evidence="10">
    <location>
        <begin position="334"/>
        <end position="478"/>
    </location>
</feature>
<dbReference type="InterPro" id="IPR004527">
    <property type="entry name" value="Glu-tRNA-ligase_bac/mito"/>
</dbReference>
<dbReference type="EMBL" id="JALKHS010000006">
    <property type="protein sequence ID" value="MCK0531097.1"/>
    <property type="molecule type" value="Genomic_DNA"/>
</dbReference>
<keyword evidence="4 8" id="KW-0547">Nucleotide-binding</keyword>
<proteinExistence type="inferred from homology"/>
<keyword evidence="2 8" id="KW-0963">Cytoplasm</keyword>
<organism evidence="11 12">
    <name type="scientific">Sphingobium agri</name>
    <dbReference type="NCBI Taxonomy" id="2933566"/>
    <lineage>
        <taxon>Bacteria</taxon>
        <taxon>Pseudomonadati</taxon>
        <taxon>Pseudomonadota</taxon>
        <taxon>Alphaproteobacteria</taxon>
        <taxon>Sphingomonadales</taxon>
        <taxon>Sphingomonadaceae</taxon>
        <taxon>Sphingobium</taxon>
    </lineage>
</organism>
<comment type="catalytic activity">
    <reaction evidence="8">
        <text>tRNA(Glu) + L-glutamate + ATP = L-glutamyl-tRNA(Glu) + AMP + diphosphate</text>
        <dbReference type="Rhea" id="RHEA:23540"/>
        <dbReference type="Rhea" id="RHEA-COMP:9663"/>
        <dbReference type="Rhea" id="RHEA-COMP:9680"/>
        <dbReference type="ChEBI" id="CHEBI:29985"/>
        <dbReference type="ChEBI" id="CHEBI:30616"/>
        <dbReference type="ChEBI" id="CHEBI:33019"/>
        <dbReference type="ChEBI" id="CHEBI:78442"/>
        <dbReference type="ChEBI" id="CHEBI:78520"/>
        <dbReference type="ChEBI" id="CHEBI:456215"/>
        <dbReference type="EC" id="6.1.1.17"/>
    </reaction>
</comment>
<dbReference type="InterPro" id="IPR014729">
    <property type="entry name" value="Rossmann-like_a/b/a_fold"/>
</dbReference>
<dbReference type="NCBIfam" id="TIGR00464">
    <property type="entry name" value="gltX_bact"/>
    <property type="match status" value="1"/>
</dbReference>
<dbReference type="Gene3D" id="3.40.50.620">
    <property type="entry name" value="HUPs"/>
    <property type="match status" value="1"/>
</dbReference>
<dbReference type="PROSITE" id="PS00178">
    <property type="entry name" value="AA_TRNA_LIGASE_I"/>
    <property type="match status" value="1"/>
</dbReference>
<keyword evidence="5 8" id="KW-0067">ATP-binding</keyword>
<dbReference type="PANTHER" id="PTHR43311">
    <property type="entry name" value="GLUTAMATE--TRNA LIGASE"/>
    <property type="match status" value="1"/>
</dbReference>
<feature type="short sequence motif" description="'KMSKS' region" evidence="8">
    <location>
        <begin position="251"/>
        <end position="255"/>
    </location>
</feature>
<keyword evidence="6 8" id="KW-0648">Protein biosynthesis</keyword>
<dbReference type="InterPro" id="IPR020058">
    <property type="entry name" value="Glu/Gln-tRNA-synth_Ib_cat-dom"/>
</dbReference>
<dbReference type="HAMAP" id="MF_00022">
    <property type="entry name" value="Glu_tRNA_synth_type1"/>
    <property type="match status" value="1"/>
</dbReference>
<evidence type="ECO:0000256" key="8">
    <source>
        <dbReference type="HAMAP-Rule" id="MF_00022"/>
    </source>
</evidence>
<dbReference type="CDD" id="cd00808">
    <property type="entry name" value="GluRS_core"/>
    <property type="match status" value="1"/>
</dbReference>
<evidence type="ECO:0000313" key="11">
    <source>
        <dbReference type="EMBL" id="MCK0531097.1"/>
    </source>
</evidence>
<dbReference type="Proteomes" id="UP001203512">
    <property type="component" value="Unassembled WGS sequence"/>
</dbReference>
<evidence type="ECO:0000256" key="1">
    <source>
        <dbReference type="ARBA" id="ARBA00007894"/>
    </source>
</evidence>
<evidence type="ECO:0000256" key="3">
    <source>
        <dbReference type="ARBA" id="ARBA00022598"/>
    </source>
</evidence>
<dbReference type="InterPro" id="IPR008925">
    <property type="entry name" value="aa_tRNA-synth_I_cd-bd_sf"/>
</dbReference>
<reference evidence="11 12" key="1">
    <citation type="submission" date="2022-04" db="EMBL/GenBank/DDBJ databases">
        <authorList>
            <person name="Huq M.A."/>
        </authorList>
    </citation>
    <scope>NUCLEOTIDE SEQUENCE [LARGE SCALE GENOMIC DNA]</scope>
    <source>
        <strain evidence="11 12">MAH-33</strain>
    </source>
</reference>
<dbReference type="SUPFAM" id="SSF48163">
    <property type="entry name" value="An anticodon-binding domain of class I aminoacyl-tRNA synthetases"/>
    <property type="match status" value="1"/>
</dbReference>
<dbReference type="EC" id="6.1.1.17" evidence="8"/>
<dbReference type="InterPro" id="IPR020751">
    <property type="entry name" value="aa-tRNA-synth_I_codon-bd_sub2"/>
</dbReference>
<dbReference type="GO" id="GO:0004818">
    <property type="term" value="F:glutamate-tRNA ligase activity"/>
    <property type="evidence" value="ECO:0007669"/>
    <property type="project" value="UniProtKB-EC"/>
</dbReference>
<feature type="binding site" evidence="8">
    <location>
        <position position="254"/>
    </location>
    <ligand>
        <name>ATP</name>
        <dbReference type="ChEBI" id="CHEBI:30616"/>
    </ligand>
</feature>
<comment type="caution">
    <text evidence="11">The sequence shown here is derived from an EMBL/GenBank/DDBJ whole genome shotgun (WGS) entry which is preliminary data.</text>
</comment>
<protein>
    <recommendedName>
        <fullName evidence="8">Glutamate--tRNA ligase</fullName>
        <ecNumber evidence="8">6.1.1.17</ecNumber>
    </recommendedName>
    <alternativeName>
        <fullName evidence="8">Glutamyl-tRNA synthetase</fullName>
        <shortName evidence="8">GluRS</shortName>
    </alternativeName>
</protein>
<dbReference type="InterPro" id="IPR033910">
    <property type="entry name" value="GluRS_core"/>
</dbReference>
<dbReference type="PANTHER" id="PTHR43311:SF2">
    <property type="entry name" value="GLUTAMATE--TRNA LIGASE, MITOCHONDRIAL-RELATED"/>
    <property type="match status" value="1"/>
</dbReference>
<dbReference type="InterPro" id="IPR001412">
    <property type="entry name" value="aa-tRNA-synth_I_CS"/>
</dbReference>
<evidence type="ECO:0000256" key="7">
    <source>
        <dbReference type="ARBA" id="ARBA00023146"/>
    </source>
</evidence>